<comment type="caution">
    <text evidence="2">The sequence shown here is derived from an EMBL/GenBank/DDBJ whole genome shotgun (WGS) entry which is preliminary data.</text>
</comment>
<dbReference type="Pfam" id="PF07727">
    <property type="entry name" value="RVT_2"/>
    <property type="match status" value="1"/>
</dbReference>
<proteinExistence type="predicted"/>
<dbReference type="InterPro" id="IPR013103">
    <property type="entry name" value="RVT_2"/>
</dbReference>
<organism evidence="2 3">
    <name type="scientific">Austropuccinia psidii MF-1</name>
    <dbReference type="NCBI Taxonomy" id="1389203"/>
    <lineage>
        <taxon>Eukaryota</taxon>
        <taxon>Fungi</taxon>
        <taxon>Dikarya</taxon>
        <taxon>Basidiomycota</taxon>
        <taxon>Pucciniomycotina</taxon>
        <taxon>Pucciniomycetes</taxon>
        <taxon>Pucciniales</taxon>
        <taxon>Sphaerophragmiaceae</taxon>
        <taxon>Austropuccinia</taxon>
    </lineage>
</organism>
<dbReference type="Proteomes" id="UP000765509">
    <property type="component" value="Unassembled WGS sequence"/>
</dbReference>
<accession>A0A9Q3DGS5</accession>
<protein>
    <recommendedName>
        <fullName evidence="1">Reverse transcriptase Ty1/copia-type domain-containing protein</fullName>
    </recommendedName>
</protein>
<evidence type="ECO:0000313" key="3">
    <source>
        <dbReference type="Proteomes" id="UP000765509"/>
    </source>
</evidence>
<evidence type="ECO:0000313" key="2">
    <source>
        <dbReference type="EMBL" id="MBW0500503.1"/>
    </source>
</evidence>
<evidence type="ECO:0000259" key="1">
    <source>
        <dbReference type="Pfam" id="PF07727"/>
    </source>
</evidence>
<sequence>MNHNTGDLVPYPSNGTKVIGGMWRLVRKRDEFGDVYRYKACWVVLGNHQEYQLHYFDTWASVGRTETFKVLCVMTIQLNYVPNQFDIETAFLHGKMDAEVYVKQVKGFEIPGRMGLAIK</sequence>
<gene>
    <name evidence="2" type="ORF">O181_040218</name>
</gene>
<keyword evidence="3" id="KW-1185">Reference proteome</keyword>
<dbReference type="OrthoDB" id="3059824at2759"/>
<feature type="domain" description="Reverse transcriptase Ty1/copia-type" evidence="1">
    <location>
        <begin position="4"/>
        <end position="113"/>
    </location>
</feature>
<dbReference type="EMBL" id="AVOT02015847">
    <property type="protein sequence ID" value="MBW0500503.1"/>
    <property type="molecule type" value="Genomic_DNA"/>
</dbReference>
<dbReference type="AlphaFoldDB" id="A0A9Q3DGS5"/>
<name>A0A9Q3DGS5_9BASI</name>
<reference evidence="2" key="1">
    <citation type="submission" date="2021-03" db="EMBL/GenBank/DDBJ databases">
        <title>Draft genome sequence of rust myrtle Austropuccinia psidii MF-1, a brazilian biotype.</title>
        <authorList>
            <person name="Quecine M.C."/>
            <person name="Pachon D.M.R."/>
            <person name="Bonatelli M.L."/>
            <person name="Correr F.H."/>
            <person name="Franceschini L.M."/>
            <person name="Leite T.F."/>
            <person name="Margarido G.R.A."/>
            <person name="Almeida C.A."/>
            <person name="Ferrarezi J.A."/>
            <person name="Labate C.A."/>
        </authorList>
    </citation>
    <scope>NUCLEOTIDE SEQUENCE</scope>
    <source>
        <strain evidence="2">MF-1</strain>
    </source>
</reference>